<dbReference type="PANTHER" id="PTHR30561:SF9">
    <property type="entry name" value="4-AMINO-4-DEOXY-L-ARABINOSE-PHOSPHOUNDECAPRENOL FLIPPASE SUBUNIT ARNF-RELATED"/>
    <property type="match status" value="1"/>
</dbReference>
<gene>
    <name evidence="13" type="ORF">HJ536_02300</name>
</gene>
<keyword evidence="5" id="KW-0441">Lipid A biosynthesis</keyword>
<evidence type="ECO:0000256" key="4">
    <source>
        <dbReference type="ARBA" id="ARBA00022519"/>
    </source>
</evidence>
<accession>A0A850Q6J1</accession>
<feature type="transmembrane region" description="Helical" evidence="11">
    <location>
        <begin position="60"/>
        <end position="80"/>
    </location>
</feature>
<name>A0A850Q6J1_9RHOB</name>
<feature type="transmembrane region" description="Helical" evidence="11">
    <location>
        <begin position="92"/>
        <end position="113"/>
    </location>
</feature>
<evidence type="ECO:0000256" key="10">
    <source>
        <dbReference type="ARBA" id="ARBA00023136"/>
    </source>
</evidence>
<feature type="transmembrane region" description="Helical" evidence="11">
    <location>
        <begin position="33"/>
        <end position="53"/>
    </location>
</feature>
<evidence type="ECO:0000256" key="3">
    <source>
        <dbReference type="ARBA" id="ARBA00022516"/>
    </source>
</evidence>
<organism evidence="13 14">
    <name type="scientific">Donghicola mangrovi</name>
    <dbReference type="NCBI Taxonomy" id="2729614"/>
    <lineage>
        <taxon>Bacteria</taxon>
        <taxon>Pseudomonadati</taxon>
        <taxon>Pseudomonadota</taxon>
        <taxon>Alphaproteobacteria</taxon>
        <taxon>Rhodobacterales</taxon>
        <taxon>Roseobacteraceae</taxon>
        <taxon>Donghicola</taxon>
    </lineage>
</organism>
<comment type="subcellular location">
    <subcellularLocation>
        <location evidence="1">Cell membrane</location>
        <topology evidence="1">Multi-pass membrane protein</topology>
    </subcellularLocation>
</comment>
<dbReference type="GO" id="GO:0005886">
    <property type="term" value="C:plasma membrane"/>
    <property type="evidence" value="ECO:0007669"/>
    <property type="project" value="UniProtKB-SubCell"/>
</dbReference>
<evidence type="ECO:0000256" key="9">
    <source>
        <dbReference type="ARBA" id="ARBA00023098"/>
    </source>
</evidence>
<dbReference type="GO" id="GO:0022857">
    <property type="term" value="F:transmembrane transporter activity"/>
    <property type="evidence" value="ECO:0007669"/>
    <property type="project" value="InterPro"/>
</dbReference>
<evidence type="ECO:0000256" key="7">
    <source>
        <dbReference type="ARBA" id="ARBA00022985"/>
    </source>
</evidence>
<keyword evidence="8 11" id="KW-1133">Transmembrane helix</keyword>
<feature type="domain" description="EamA" evidence="12">
    <location>
        <begin position="5"/>
        <end position="136"/>
    </location>
</feature>
<evidence type="ECO:0000256" key="5">
    <source>
        <dbReference type="ARBA" id="ARBA00022556"/>
    </source>
</evidence>
<dbReference type="RefSeq" id="WP_177156516.1">
    <property type="nucleotide sequence ID" value="NZ_JABCJE010000001.1"/>
</dbReference>
<dbReference type="EMBL" id="JABCJE010000001">
    <property type="protein sequence ID" value="NVO22175.1"/>
    <property type="molecule type" value="Genomic_DNA"/>
</dbReference>
<feature type="transmembrane region" description="Helical" evidence="11">
    <location>
        <begin position="267"/>
        <end position="284"/>
    </location>
</feature>
<keyword evidence="3" id="KW-0444">Lipid biosynthesis</keyword>
<keyword evidence="9" id="KW-0443">Lipid metabolism</keyword>
<dbReference type="InterPro" id="IPR037185">
    <property type="entry name" value="EmrE-like"/>
</dbReference>
<evidence type="ECO:0000313" key="14">
    <source>
        <dbReference type="Proteomes" id="UP000592216"/>
    </source>
</evidence>
<keyword evidence="10 11" id="KW-0472">Membrane</keyword>
<dbReference type="Gene3D" id="1.10.3730.20">
    <property type="match status" value="2"/>
</dbReference>
<evidence type="ECO:0000256" key="11">
    <source>
        <dbReference type="SAM" id="Phobius"/>
    </source>
</evidence>
<proteinExistence type="predicted"/>
<dbReference type="SUPFAM" id="SSF103481">
    <property type="entry name" value="Multidrug resistance efflux transporter EmrE"/>
    <property type="match status" value="2"/>
</dbReference>
<reference evidence="13 14" key="1">
    <citation type="submission" date="2020-04" db="EMBL/GenBank/DDBJ databases">
        <title>Donghicola sp., a member of the Rhodobacteraceae family isolated from mangrove forest in Thailand.</title>
        <authorList>
            <person name="Charoenyingcharoen P."/>
            <person name="Yukphan P."/>
        </authorList>
    </citation>
    <scope>NUCLEOTIDE SEQUENCE [LARGE SCALE GENOMIC DNA]</scope>
    <source>
        <strain evidence="13 14">B5-SW-15</strain>
    </source>
</reference>
<evidence type="ECO:0000256" key="2">
    <source>
        <dbReference type="ARBA" id="ARBA00022475"/>
    </source>
</evidence>
<dbReference type="Pfam" id="PF00892">
    <property type="entry name" value="EamA"/>
    <property type="match status" value="2"/>
</dbReference>
<feature type="transmembrane region" description="Helical" evidence="11">
    <location>
        <begin position="125"/>
        <end position="143"/>
    </location>
</feature>
<feature type="domain" description="EamA" evidence="12">
    <location>
        <begin position="152"/>
        <end position="282"/>
    </location>
</feature>
<dbReference type="GO" id="GO:0009245">
    <property type="term" value="P:lipid A biosynthetic process"/>
    <property type="evidence" value="ECO:0007669"/>
    <property type="project" value="UniProtKB-KW"/>
</dbReference>
<dbReference type="InterPro" id="IPR000390">
    <property type="entry name" value="Small_drug/metabolite_transptr"/>
</dbReference>
<dbReference type="Proteomes" id="UP000592216">
    <property type="component" value="Unassembled WGS sequence"/>
</dbReference>
<keyword evidence="4" id="KW-0997">Cell inner membrane</keyword>
<evidence type="ECO:0000256" key="8">
    <source>
        <dbReference type="ARBA" id="ARBA00022989"/>
    </source>
</evidence>
<keyword evidence="7" id="KW-0448">Lipopolysaccharide biosynthesis</keyword>
<comment type="caution">
    <text evidence="13">The sequence shown here is derived from an EMBL/GenBank/DDBJ whole genome shotgun (WGS) entry which is preliminary data.</text>
</comment>
<evidence type="ECO:0000313" key="13">
    <source>
        <dbReference type="EMBL" id="NVO22175.1"/>
    </source>
</evidence>
<keyword evidence="2" id="KW-1003">Cell membrane</keyword>
<dbReference type="AlphaFoldDB" id="A0A850Q6J1"/>
<evidence type="ECO:0000259" key="12">
    <source>
        <dbReference type="Pfam" id="PF00892"/>
    </source>
</evidence>
<evidence type="ECO:0000256" key="6">
    <source>
        <dbReference type="ARBA" id="ARBA00022692"/>
    </source>
</evidence>
<feature type="transmembrane region" description="Helical" evidence="11">
    <location>
        <begin position="168"/>
        <end position="192"/>
    </location>
</feature>
<sequence length="285" mass="30157">MSALSLCLVIAAAVCHASWNFCIKRINGGPELIWLFSALSVLIYGPVAVWVLLDTHTALTLLAWAFVIGSAALHLAYLVLLQTGYRKGDLSLVYPVARATGPILSSAFAVLLLGEHITPQMGGGAAIIIFGVFMLTGGIKAGATRTGTSLGFGLGAGLLIGSYTAWDAYTVAALAVPPVLLEITSNIGRTALLAPIARQRKDLVRQHWQTHKLAVITIAVLNPLAYILVLYAMRIAPVTYVAPIRELSVLLTVLAGSLILGEGHLRWRLTWAAVIFGGITLLASA</sequence>
<dbReference type="PANTHER" id="PTHR30561">
    <property type="entry name" value="SMR FAMILY PROTON-DEPENDENT DRUG EFFLUX TRANSPORTER SUGE"/>
    <property type="match status" value="1"/>
</dbReference>
<protein>
    <submittedName>
        <fullName evidence="13">EamA family transporter</fullName>
    </submittedName>
</protein>
<dbReference type="InterPro" id="IPR000620">
    <property type="entry name" value="EamA_dom"/>
</dbReference>
<keyword evidence="6 11" id="KW-0812">Transmembrane</keyword>
<evidence type="ECO:0000256" key="1">
    <source>
        <dbReference type="ARBA" id="ARBA00004651"/>
    </source>
</evidence>
<feature type="transmembrane region" description="Helical" evidence="11">
    <location>
        <begin position="213"/>
        <end position="234"/>
    </location>
</feature>
<dbReference type="GO" id="GO:0009103">
    <property type="term" value="P:lipopolysaccharide biosynthetic process"/>
    <property type="evidence" value="ECO:0007669"/>
    <property type="project" value="UniProtKB-KW"/>
</dbReference>